<accession>A0ACC0HUQ7</accession>
<evidence type="ECO:0000313" key="1">
    <source>
        <dbReference type="EMBL" id="KAI8017065.1"/>
    </source>
</evidence>
<protein>
    <submittedName>
        <fullName evidence="1">Caffeoylshikimate esterase</fullName>
    </submittedName>
</protein>
<sequence>MICLSIQTFSIPRESHILIGFGGDLHVAKRKLSLNFNLKSKAVCVVPALGRVLGLNKSSSSTVSMPKQVLAASSVMLTSAASGRVNALFSLRMLYNLLLLINALVMLRSCCEKMKDDKHKQHSSSSSRRRGERLVRVPASVPWKSSAVDQEVAARRALAIQRVTHFIDDNSRRDFSLFVTPRGYTMFTQSWSPVSKEIRGVVVVLHGLNEHGDRYSEFAKELNTNGYKVYAMDWIGHGGSDGLHAYVHSLDDAVTDMNSFIRKVLAENPGLPCFCFGHSTGAAIVLKAVLEPKLETCIAGVVLTSPAVGIQPSHPIIMVLAPVFSFLFPRLQFSAANKQGIPVSRDPDALVAKYSDPLVYTGPIRMRTGYEILQITAYLQQNLRRLKVPFLVLHGTADTITDPEASKKLYEEASSTDKTIKLFEGFLHDLLFEPEREMIVKNIIDWLNIRRK</sequence>
<organism evidence="1 2">
    <name type="scientific">Camellia lanceoleosa</name>
    <dbReference type="NCBI Taxonomy" id="1840588"/>
    <lineage>
        <taxon>Eukaryota</taxon>
        <taxon>Viridiplantae</taxon>
        <taxon>Streptophyta</taxon>
        <taxon>Embryophyta</taxon>
        <taxon>Tracheophyta</taxon>
        <taxon>Spermatophyta</taxon>
        <taxon>Magnoliopsida</taxon>
        <taxon>eudicotyledons</taxon>
        <taxon>Gunneridae</taxon>
        <taxon>Pentapetalae</taxon>
        <taxon>asterids</taxon>
        <taxon>Ericales</taxon>
        <taxon>Theaceae</taxon>
        <taxon>Camellia</taxon>
    </lineage>
</organism>
<reference evidence="1 2" key="1">
    <citation type="journal article" date="2022" name="Plant J.">
        <title>Chromosome-level genome of Camellia lanceoleosa provides a valuable resource for understanding genome evolution and self-incompatibility.</title>
        <authorList>
            <person name="Gong W."/>
            <person name="Xiao S."/>
            <person name="Wang L."/>
            <person name="Liao Z."/>
            <person name="Chang Y."/>
            <person name="Mo W."/>
            <person name="Hu G."/>
            <person name="Li W."/>
            <person name="Zhao G."/>
            <person name="Zhu H."/>
            <person name="Hu X."/>
            <person name="Ji K."/>
            <person name="Xiang X."/>
            <person name="Song Q."/>
            <person name="Yuan D."/>
            <person name="Jin S."/>
            <person name="Zhang L."/>
        </authorList>
    </citation>
    <scope>NUCLEOTIDE SEQUENCE [LARGE SCALE GENOMIC DNA]</scope>
    <source>
        <strain evidence="1">SQ_2022a</strain>
    </source>
</reference>
<name>A0ACC0HUQ7_9ERIC</name>
<gene>
    <name evidence="1" type="ORF">LOK49_LG04G01644</name>
</gene>
<proteinExistence type="predicted"/>
<evidence type="ECO:0000313" key="2">
    <source>
        <dbReference type="Proteomes" id="UP001060215"/>
    </source>
</evidence>
<keyword evidence="2" id="KW-1185">Reference proteome</keyword>
<dbReference type="Proteomes" id="UP001060215">
    <property type="component" value="Chromosome 2"/>
</dbReference>
<dbReference type="EMBL" id="CM045759">
    <property type="protein sequence ID" value="KAI8017065.1"/>
    <property type="molecule type" value="Genomic_DNA"/>
</dbReference>
<comment type="caution">
    <text evidence="1">The sequence shown here is derived from an EMBL/GenBank/DDBJ whole genome shotgun (WGS) entry which is preliminary data.</text>
</comment>